<accession>A0A1Q5Q638</accession>
<evidence type="ECO:0000313" key="3">
    <source>
        <dbReference type="Proteomes" id="UP000214365"/>
    </source>
</evidence>
<keyword evidence="3" id="KW-1185">Reference proteome</keyword>
<dbReference type="GeneID" id="31009239"/>
<protein>
    <recommendedName>
        <fullName evidence="1">Nudix hydrolase domain-containing protein</fullName>
    </recommendedName>
</protein>
<proteinExistence type="predicted"/>
<dbReference type="PROSITE" id="PS51462">
    <property type="entry name" value="NUDIX"/>
    <property type="match status" value="1"/>
</dbReference>
<dbReference type="Pfam" id="PF00293">
    <property type="entry name" value="NUDIX"/>
    <property type="match status" value="1"/>
</dbReference>
<dbReference type="Proteomes" id="UP000214365">
    <property type="component" value="Unassembled WGS sequence"/>
</dbReference>
<organism evidence="2 3">
    <name type="scientific">Talaromyces atroroseus</name>
    <dbReference type="NCBI Taxonomy" id="1441469"/>
    <lineage>
        <taxon>Eukaryota</taxon>
        <taxon>Fungi</taxon>
        <taxon>Dikarya</taxon>
        <taxon>Ascomycota</taxon>
        <taxon>Pezizomycotina</taxon>
        <taxon>Eurotiomycetes</taxon>
        <taxon>Eurotiomycetidae</taxon>
        <taxon>Eurotiales</taxon>
        <taxon>Trichocomaceae</taxon>
        <taxon>Talaromyces</taxon>
        <taxon>Talaromyces sect. Trachyspermi</taxon>
    </lineage>
</organism>
<dbReference type="RefSeq" id="XP_020115375.1">
    <property type="nucleotide sequence ID" value="XM_020265408.1"/>
</dbReference>
<feature type="domain" description="Nudix hydrolase" evidence="1">
    <location>
        <begin position="23"/>
        <end position="152"/>
    </location>
</feature>
<dbReference type="InterPro" id="IPR015797">
    <property type="entry name" value="NUDIX_hydrolase-like_dom_sf"/>
</dbReference>
<evidence type="ECO:0000259" key="1">
    <source>
        <dbReference type="PROSITE" id="PS51462"/>
    </source>
</evidence>
<gene>
    <name evidence="2" type="ORF">UA08_09483</name>
</gene>
<dbReference type="Gene3D" id="3.90.79.10">
    <property type="entry name" value="Nucleoside Triphosphate Pyrophosphohydrolase"/>
    <property type="match status" value="1"/>
</dbReference>
<dbReference type="EMBL" id="LFMY01000026">
    <property type="protein sequence ID" value="OKL55254.1"/>
    <property type="molecule type" value="Genomic_DNA"/>
</dbReference>
<sequence>MATSSYKVAPEIQQENLPSLDITQCLVAGGFIFNKQGEMLLLRRAPSDSFGGFWDYPGGSIEKTDARLLDGLSREVAEETGLIITEVFEGTDSVKLSPEHDAFHWITWEEFQQSMDAIDEGGSAKYTFKKGEESEVKKAWKKYQLSNDRVSS</sequence>
<dbReference type="PANTHER" id="PTHR43736:SF1">
    <property type="entry name" value="DIHYDRONEOPTERIN TRIPHOSPHATE DIPHOSPHATASE"/>
    <property type="match status" value="1"/>
</dbReference>
<dbReference type="OrthoDB" id="276276at2759"/>
<dbReference type="InterPro" id="IPR000086">
    <property type="entry name" value="NUDIX_hydrolase_dom"/>
</dbReference>
<comment type="caution">
    <text evidence="2">The sequence shown here is derived from an EMBL/GenBank/DDBJ whole genome shotgun (WGS) entry which is preliminary data.</text>
</comment>
<dbReference type="AlphaFoldDB" id="A0A1Q5Q638"/>
<reference evidence="2 3" key="1">
    <citation type="submission" date="2015-06" db="EMBL/GenBank/DDBJ databases">
        <title>Talaromyces atroroseus IBT 11181 draft genome.</title>
        <authorList>
            <person name="Rasmussen K.B."/>
            <person name="Rasmussen S."/>
            <person name="Petersen B."/>
            <person name="Sicheritz-Ponten T."/>
            <person name="Mortensen U.H."/>
            <person name="Thrane U."/>
        </authorList>
    </citation>
    <scope>NUCLEOTIDE SEQUENCE [LARGE SCALE GENOMIC DNA]</scope>
    <source>
        <strain evidence="2 3">IBT 11181</strain>
    </source>
</reference>
<dbReference type="PANTHER" id="PTHR43736">
    <property type="entry name" value="ADP-RIBOSE PYROPHOSPHATASE"/>
    <property type="match status" value="1"/>
</dbReference>
<evidence type="ECO:0000313" key="2">
    <source>
        <dbReference type="EMBL" id="OKL55254.1"/>
    </source>
</evidence>
<dbReference type="SUPFAM" id="SSF55811">
    <property type="entry name" value="Nudix"/>
    <property type="match status" value="1"/>
</dbReference>
<name>A0A1Q5Q638_TALAT</name>